<organism evidence="1">
    <name type="scientific">uncultured Caudovirales phage</name>
    <dbReference type="NCBI Taxonomy" id="2100421"/>
    <lineage>
        <taxon>Viruses</taxon>
        <taxon>Duplodnaviria</taxon>
        <taxon>Heunggongvirae</taxon>
        <taxon>Uroviricota</taxon>
        <taxon>Caudoviricetes</taxon>
        <taxon>Peduoviridae</taxon>
        <taxon>Maltschvirus</taxon>
        <taxon>Maltschvirus maltsch</taxon>
    </lineage>
</organism>
<gene>
    <name evidence="1" type="ORF">UFOVP71_42</name>
</gene>
<dbReference type="EMBL" id="LR797824">
    <property type="protein sequence ID" value="CAB4241504.1"/>
    <property type="molecule type" value="Genomic_DNA"/>
</dbReference>
<protein>
    <submittedName>
        <fullName evidence="1">Uncharacterized protein</fullName>
    </submittedName>
</protein>
<proteinExistence type="predicted"/>
<name>A0A6J5TB65_9CAUD</name>
<reference evidence="1" key="1">
    <citation type="submission" date="2020-05" db="EMBL/GenBank/DDBJ databases">
        <authorList>
            <person name="Chiriac C."/>
            <person name="Salcher M."/>
            <person name="Ghai R."/>
            <person name="Kavagutti S V."/>
        </authorList>
    </citation>
    <scope>NUCLEOTIDE SEQUENCE</scope>
</reference>
<accession>A0A6J5TB65</accession>
<evidence type="ECO:0000313" key="1">
    <source>
        <dbReference type="EMBL" id="CAB4241504.1"/>
    </source>
</evidence>
<sequence>MAYKVIPQVEFDKSVQRILSLGISRTPAENIVLAFWKISQDMNFDFKTFLDRSTAKGKLEVEQLVLDRLNLTLPDTIKYYKDTVNSVSPIVHREL</sequence>